<sequence>MRIPKPWSRLIALTLLVCIAAVAPACSDEAAQSAKPPTEQSASPSKPDSAEAAKTLKGSEPSPADFKPYAGAPPSAMQIIADLRQHNPQQQHPRLFATADTFIRLQEGVKSDPLLRKWYGDLRKAADKTLTKPVGAYETPDGRRMLSARDARPIIEQNAMMFRLSGDDKYAKRAIEEMMALAAFPDWNDKKEFLNTAEITAGMGIGYDWLYERLTQEQRDTIRQAMVDKGLQKALDAHNNKAWWSVRTDPVNNWSAVCNGGIIVGALALGDEEPVQALAGDIIARSLQSVRNIILSHWEPDGGWSEGPGYWRYMMEYTVSYMAALQSSLGTTYGHAETPGLHKTAYFPIYTTGPQGTFNFADSDSGKMKIPELFWLAKATNDPMLAERRIAMMEDAKQNGGVYDLLWYDPQFREAGAALPADQYYRDAEVVTMRSKWDDPAAAFVGFKAGTAIASHSHSDTGEFVFHADGIQWAIDPGKEDYNLKGYFEYDKERYTYYRLKPEGHNTLVINPDKQFQQIPTAMSRIAAYDSKPQGAYAIADMQPAYARNADTAKRGVMFADRKRLIVEDEIENKAPSTVWWFMHTKASVQIAEDGRSALLSQNGKRLSVRMVFPPGDEPAGAVFQVMDAKPLPESDNPKGQTPNNGIRKLAVKLDGVTAMRMAVELTPLAAGESVPAEPGRYVPLAEWSLR</sequence>
<reference evidence="6" key="1">
    <citation type="submission" date="2018-02" db="EMBL/GenBank/DDBJ databases">
        <authorList>
            <person name="Kim S.-K."/>
            <person name="Jung H.-I."/>
            <person name="Lee S.-W."/>
        </authorList>
    </citation>
    <scope>NUCLEOTIDE SEQUENCE</scope>
    <source>
        <strain evidence="6">SK3146</strain>
    </source>
</reference>
<dbReference type="Gene3D" id="1.50.10.100">
    <property type="entry name" value="Chondroitin AC/alginate lyase"/>
    <property type="match status" value="1"/>
</dbReference>
<keyword evidence="3" id="KW-0732">Signal</keyword>
<feature type="signal peptide" evidence="3">
    <location>
        <begin position="1"/>
        <end position="25"/>
    </location>
</feature>
<protein>
    <submittedName>
        <fullName evidence="6">Heparinase II/III-like protein</fullName>
    </submittedName>
</protein>
<dbReference type="EMBL" id="CP027059">
    <property type="protein sequence ID" value="UQZ83798.1"/>
    <property type="molecule type" value="Genomic_DNA"/>
</dbReference>
<dbReference type="InterPro" id="IPR032518">
    <property type="entry name" value="HepII_N"/>
</dbReference>
<dbReference type="Gene3D" id="2.70.98.70">
    <property type="match status" value="1"/>
</dbReference>
<dbReference type="Proteomes" id="UP001057134">
    <property type="component" value="Chromosome"/>
</dbReference>
<dbReference type="PANTHER" id="PTHR38045:SF1">
    <property type="entry name" value="HEPARINASE II_III-LIKE PROTEIN"/>
    <property type="match status" value="1"/>
</dbReference>
<comment type="subcellular location">
    <subcellularLocation>
        <location evidence="1">Cell envelope</location>
    </subcellularLocation>
</comment>
<keyword evidence="7" id="KW-1185">Reference proteome</keyword>
<dbReference type="Pfam" id="PF07940">
    <property type="entry name" value="Hepar_II_III_C"/>
    <property type="match status" value="1"/>
</dbReference>
<feature type="domain" description="Heparinase II N-terminal" evidence="5">
    <location>
        <begin position="149"/>
        <end position="357"/>
    </location>
</feature>
<gene>
    <name evidence="6" type="ORF">SK3146_03005</name>
</gene>
<evidence type="ECO:0000313" key="6">
    <source>
        <dbReference type="EMBL" id="UQZ83798.1"/>
    </source>
</evidence>
<accession>A0ABY4RNS7</accession>
<evidence type="ECO:0000256" key="1">
    <source>
        <dbReference type="ARBA" id="ARBA00004196"/>
    </source>
</evidence>
<dbReference type="Pfam" id="PF16332">
    <property type="entry name" value="DUF4962"/>
    <property type="match status" value="1"/>
</dbReference>
<feature type="region of interest" description="Disordered" evidence="2">
    <location>
        <begin position="31"/>
        <end position="71"/>
    </location>
</feature>
<dbReference type="InterPro" id="IPR012480">
    <property type="entry name" value="Hepar_II_III_C"/>
</dbReference>
<dbReference type="PANTHER" id="PTHR38045">
    <property type="entry name" value="CHROMOSOME 1, WHOLE GENOME SHOTGUN SEQUENCE"/>
    <property type="match status" value="1"/>
</dbReference>
<proteinExistence type="predicted"/>
<feature type="chain" id="PRO_5046210788" evidence="3">
    <location>
        <begin position="26"/>
        <end position="691"/>
    </location>
</feature>
<evidence type="ECO:0000313" key="7">
    <source>
        <dbReference type="Proteomes" id="UP001057134"/>
    </source>
</evidence>
<dbReference type="RefSeq" id="WP_249865782.1">
    <property type="nucleotide sequence ID" value="NZ_CP027059.1"/>
</dbReference>
<organism evidence="6 7">
    <name type="scientific">Paenibacillus konkukensis</name>
    <dbReference type="NCBI Taxonomy" id="2020716"/>
    <lineage>
        <taxon>Bacteria</taxon>
        <taxon>Bacillati</taxon>
        <taxon>Bacillota</taxon>
        <taxon>Bacilli</taxon>
        <taxon>Bacillales</taxon>
        <taxon>Paenibacillaceae</taxon>
        <taxon>Paenibacillus</taxon>
    </lineage>
</organism>
<feature type="domain" description="Heparinase II/III-like C-terminal" evidence="4">
    <location>
        <begin position="444"/>
        <end position="607"/>
    </location>
</feature>
<name>A0ABY4RNS7_9BACL</name>
<evidence type="ECO:0000259" key="5">
    <source>
        <dbReference type="Pfam" id="PF16332"/>
    </source>
</evidence>
<dbReference type="SUPFAM" id="SSF48230">
    <property type="entry name" value="Chondroitin AC/alginate lyase"/>
    <property type="match status" value="1"/>
</dbReference>
<evidence type="ECO:0000256" key="3">
    <source>
        <dbReference type="SAM" id="SignalP"/>
    </source>
</evidence>
<evidence type="ECO:0000256" key="2">
    <source>
        <dbReference type="SAM" id="MobiDB-lite"/>
    </source>
</evidence>
<reference evidence="6" key="2">
    <citation type="journal article" date="2021" name="J Anim Sci Technol">
        <title>Complete genome sequence of Paenibacillus konkukensis sp. nov. SK3146 as a potential probiotic strain.</title>
        <authorList>
            <person name="Jung H.I."/>
            <person name="Park S."/>
            <person name="Niu K.M."/>
            <person name="Lee S.W."/>
            <person name="Kothari D."/>
            <person name="Yi K.J."/>
            <person name="Kim S.K."/>
        </authorList>
    </citation>
    <scope>NUCLEOTIDE SEQUENCE</scope>
    <source>
        <strain evidence="6">SK3146</strain>
    </source>
</reference>
<evidence type="ECO:0000259" key="4">
    <source>
        <dbReference type="Pfam" id="PF07940"/>
    </source>
</evidence>
<dbReference type="InterPro" id="IPR008929">
    <property type="entry name" value="Chondroitin_lyas"/>
</dbReference>